<keyword evidence="4" id="KW-1185">Reference proteome</keyword>
<dbReference type="OrthoDB" id="3527137at2759"/>
<feature type="domain" description="DUF7770" evidence="2">
    <location>
        <begin position="62"/>
        <end position="213"/>
    </location>
</feature>
<evidence type="ECO:0000313" key="4">
    <source>
        <dbReference type="Proteomes" id="UP000053477"/>
    </source>
</evidence>
<evidence type="ECO:0000256" key="1">
    <source>
        <dbReference type="SAM" id="MobiDB-lite"/>
    </source>
</evidence>
<protein>
    <recommendedName>
        <fullName evidence="2">DUF7770 domain-containing protein</fullName>
    </recommendedName>
</protein>
<dbReference type="Pfam" id="PF24968">
    <property type="entry name" value="DUF7770"/>
    <property type="match status" value="1"/>
</dbReference>
<proteinExistence type="predicted"/>
<evidence type="ECO:0000313" key="3">
    <source>
        <dbReference type="EMBL" id="KLO14767.1"/>
    </source>
</evidence>
<accession>A0A0H2RT21</accession>
<evidence type="ECO:0000259" key="2">
    <source>
        <dbReference type="Pfam" id="PF24968"/>
    </source>
</evidence>
<feature type="region of interest" description="Disordered" evidence="1">
    <location>
        <begin position="200"/>
        <end position="219"/>
    </location>
</feature>
<dbReference type="STRING" id="27342.A0A0H2RT21"/>
<sequence length="219" mass="25128">MHLSKKGLHDYLIQTTALLIPRHFKDLNTEYSYKAFIPMGNTVDLSSDVEPDFEKPVLQFIVCGSPVIDTPTSPLHWRIYLHMGDHKSILVDMTIREPSEGRGKPDATGWLFISKKDYAYSNTSDMGFVIIPKKGRIVTVRNVLEMIRDLKRDKYRFDTDFGGCRYWCSIIIADLEKKGFIAPGYSVAFETFIEQKHSENPARYPLPTRQGTFTELPSE</sequence>
<feature type="compositionally biased region" description="Polar residues" evidence="1">
    <location>
        <begin position="209"/>
        <end position="219"/>
    </location>
</feature>
<dbReference type="Proteomes" id="UP000053477">
    <property type="component" value="Unassembled WGS sequence"/>
</dbReference>
<name>A0A0H2RT21_9AGAM</name>
<gene>
    <name evidence="3" type="ORF">SCHPADRAFT_939313</name>
</gene>
<organism evidence="3 4">
    <name type="scientific">Schizopora paradoxa</name>
    <dbReference type="NCBI Taxonomy" id="27342"/>
    <lineage>
        <taxon>Eukaryota</taxon>
        <taxon>Fungi</taxon>
        <taxon>Dikarya</taxon>
        <taxon>Basidiomycota</taxon>
        <taxon>Agaricomycotina</taxon>
        <taxon>Agaricomycetes</taxon>
        <taxon>Hymenochaetales</taxon>
        <taxon>Schizoporaceae</taxon>
        <taxon>Schizopora</taxon>
    </lineage>
</organism>
<dbReference type="AlphaFoldDB" id="A0A0H2RT21"/>
<dbReference type="InterPro" id="IPR056672">
    <property type="entry name" value="DUF7770"/>
</dbReference>
<dbReference type="InParanoid" id="A0A0H2RT21"/>
<reference evidence="3 4" key="1">
    <citation type="submission" date="2015-04" db="EMBL/GenBank/DDBJ databases">
        <title>Complete genome sequence of Schizopora paradoxa KUC8140, a cosmopolitan wood degrader in East Asia.</title>
        <authorList>
            <consortium name="DOE Joint Genome Institute"/>
            <person name="Min B."/>
            <person name="Park H."/>
            <person name="Jang Y."/>
            <person name="Kim J.-J."/>
            <person name="Kim K.H."/>
            <person name="Pangilinan J."/>
            <person name="Lipzen A."/>
            <person name="Riley R."/>
            <person name="Grigoriev I.V."/>
            <person name="Spatafora J.W."/>
            <person name="Choi I.-G."/>
        </authorList>
    </citation>
    <scope>NUCLEOTIDE SEQUENCE [LARGE SCALE GENOMIC DNA]</scope>
    <source>
        <strain evidence="3 4">KUC8140</strain>
    </source>
</reference>
<dbReference type="EMBL" id="KQ085939">
    <property type="protein sequence ID" value="KLO14767.1"/>
    <property type="molecule type" value="Genomic_DNA"/>
</dbReference>